<dbReference type="InterPro" id="IPR003495">
    <property type="entry name" value="CobW/HypB/UreG_nucleotide-bd"/>
</dbReference>
<evidence type="ECO:0000256" key="8">
    <source>
        <dbReference type="SAM" id="MobiDB-lite"/>
    </source>
</evidence>
<dbReference type="GO" id="GO:0005525">
    <property type="term" value="F:GTP binding"/>
    <property type="evidence" value="ECO:0007669"/>
    <property type="project" value="UniProtKB-KW"/>
</dbReference>
<feature type="region of interest" description="Disordered" evidence="8">
    <location>
        <begin position="1"/>
        <end position="37"/>
    </location>
</feature>
<dbReference type="SUPFAM" id="SSF90002">
    <property type="entry name" value="Hypothetical protein YjiA, C-terminal domain"/>
    <property type="match status" value="1"/>
</dbReference>
<evidence type="ECO:0000256" key="5">
    <source>
        <dbReference type="ARBA" id="ARBA00023186"/>
    </source>
</evidence>
<dbReference type="SUPFAM" id="SSF52540">
    <property type="entry name" value="P-loop containing nucleoside triphosphate hydrolases"/>
    <property type="match status" value="1"/>
</dbReference>
<dbReference type="InterPro" id="IPR027417">
    <property type="entry name" value="P-loop_NTPase"/>
</dbReference>
<dbReference type="InterPro" id="IPR036627">
    <property type="entry name" value="CobW-likC_sf"/>
</dbReference>
<dbReference type="PANTHER" id="PTHR13748">
    <property type="entry name" value="COBW-RELATED"/>
    <property type="match status" value="1"/>
</dbReference>
<evidence type="ECO:0000256" key="1">
    <source>
        <dbReference type="ARBA" id="ARBA00022741"/>
    </source>
</evidence>
<evidence type="ECO:0000313" key="11">
    <source>
        <dbReference type="Proteomes" id="UP000250321"/>
    </source>
</evidence>
<comment type="catalytic activity">
    <reaction evidence="7">
        <text>GTP + H2O = GDP + phosphate + H(+)</text>
        <dbReference type="Rhea" id="RHEA:19669"/>
        <dbReference type="ChEBI" id="CHEBI:15377"/>
        <dbReference type="ChEBI" id="CHEBI:15378"/>
        <dbReference type="ChEBI" id="CHEBI:37565"/>
        <dbReference type="ChEBI" id="CHEBI:43474"/>
        <dbReference type="ChEBI" id="CHEBI:58189"/>
    </reaction>
    <physiologicalReaction direction="left-to-right" evidence="7">
        <dbReference type="Rhea" id="RHEA:19670"/>
    </physiologicalReaction>
</comment>
<dbReference type="Proteomes" id="UP000250321">
    <property type="component" value="Unassembled WGS sequence"/>
</dbReference>
<dbReference type="CDD" id="cd03112">
    <property type="entry name" value="CobW-like"/>
    <property type="match status" value="1"/>
</dbReference>
<dbReference type="PANTHER" id="PTHR13748:SF31">
    <property type="entry name" value="ZINC-REGULATED GTPASE METALLOPROTEIN ACTIVATOR 1A-RELATED"/>
    <property type="match status" value="1"/>
</dbReference>
<dbReference type="InterPro" id="IPR051316">
    <property type="entry name" value="Zinc-reg_GTPase_activator"/>
</dbReference>
<keyword evidence="11" id="KW-1185">Reference proteome</keyword>
<keyword evidence="4" id="KW-0342">GTP-binding</keyword>
<name>A0A315B1I7_PRUYE</name>
<dbReference type="Gene3D" id="3.40.50.300">
    <property type="entry name" value="P-loop containing nucleotide triphosphate hydrolases"/>
    <property type="match status" value="1"/>
</dbReference>
<keyword evidence="3" id="KW-0862">Zinc</keyword>
<organism evidence="10 11">
    <name type="scientific">Prunus yedoensis var. nudiflora</name>
    <dbReference type="NCBI Taxonomy" id="2094558"/>
    <lineage>
        <taxon>Eukaryota</taxon>
        <taxon>Viridiplantae</taxon>
        <taxon>Streptophyta</taxon>
        <taxon>Embryophyta</taxon>
        <taxon>Tracheophyta</taxon>
        <taxon>Spermatophyta</taxon>
        <taxon>Magnoliopsida</taxon>
        <taxon>eudicotyledons</taxon>
        <taxon>Gunneridae</taxon>
        <taxon>Pentapetalae</taxon>
        <taxon>rosids</taxon>
        <taxon>fabids</taxon>
        <taxon>Rosales</taxon>
        <taxon>Rosaceae</taxon>
        <taxon>Amygdaloideae</taxon>
        <taxon>Amygdaleae</taxon>
        <taxon>Prunus</taxon>
    </lineage>
</organism>
<dbReference type="GO" id="GO:0005737">
    <property type="term" value="C:cytoplasm"/>
    <property type="evidence" value="ECO:0007669"/>
    <property type="project" value="TreeGrafter"/>
</dbReference>
<keyword evidence="2" id="KW-0378">Hydrolase</keyword>
<feature type="domain" description="CobW C-terminal" evidence="9">
    <location>
        <begin position="277"/>
        <end position="373"/>
    </location>
</feature>
<evidence type="ECO:0000256" key="4">
    <source>
        <dbReference type="ARBA" id="ARBA00023134"/>
    </source>
</evidence>
<dbReference type="InterPro" id="IPR011629">
    <property type="entry name" value="CobW-like_C"/>
</dbReference>
<evidence type="ECO:0000256" key="3">
    <source>
        <dbReference type="ARBA" id="ARBA00022833"/>
    </source>
</evidence>
<evidence type="ECO:0000256" key="6">
    <source>
        <dbReference type="ARBA" id="ARBA00034320"/>
    </source>
</evidence>
<keyword evidence="1" id="KW-0547">Nucleotide-binding</keyword>
<accession>A0A315B1I7</accession>
<dbReference type="Gene3D" id="3.30.1220.10">
    <property type="entry name" value="CobW-like, C-terminal domain"/>
    <property type="match status" value="1"/>
</dbReference>
<evidence type="ECO:0000313" key="10">
    <source>
        <dbReference type="EMBL" id="PQQ20206.1"/>
    </source>
</evidence>
<dbReference type="OrthoDB" id="258627at2759"/>
<reference evidence="10 11" key="1">
    <citation type="submission" date="2018-02" db="EMBL/GenBank/DDBJ databases">
        <title>Draft genome of wild Prunus yedoensis var. nudiflora.</title>
        <authorList>
            <person name="Baek S."/>
            <person name="Kim J.-H."/>
            <person name="Choi K."/>
            <person name="Kim G.-B."/>
            <person name="Cho A."/>
            <person name="Jang H."/>
            <person name="Shin C.-H."/>
            <person name="Yu H.-J."/>
            <person name="Mun J.-H."/>
        </authorList>
    </citation>
    <scope>NUCLEOTIDE SEQUENCE [LARGE SCALE GENOMIC DNA]</scope>
    <source>
        <strain evidence="11">cv. Jeju island</strain>
        <tissue evidence="10">Leaf</tissue>
    </source>
</reference>
<dbReference type="STRING" id="2094558.A0A315B1I7"/>
<proteinExistence type="inferred from homology"/>
<sequence>MEDDEEAPPLAVEIDQPKEPYPQQQSNSSGHKDGDAPVGVTVITGYLGAGKSTLVNHIINSQHGKRIAVILNEFGEEIGVERAMINEGDGGALVEEWVELANGCICCTVKHSLVQALEQLVQRKERLDHILLETTGLANPAPLASVLWLDDQLESSVKLDSIITVVDAKNLRFQLSENQSSSSFPEAYLQIAFADVIILNKVDLVSPEGSADFLEELEKEIHSINSLASIIRSVRGQVDLSNILDCRAYDATHATHLESLLVETRALSTRDLHDSGVRTLCICEPQQVDLEKVRLWLEEILWEKKHGMDVYRCKGVLSVHNSNKLHTLQAVKEIYEIVPTRDWKKQENQMNKIVFIGHNLNENVLTESFQACVM</sequence>
<comment type="similarity">
    <text evidence="6">Belongs to the SIMIBI class G3E GTPase family. ZNG1 subfamily.</text>
</comment>
<dbReference type="SMART" id="SM00833">
    <property type="entry name" value="CobW_C"/>
    <property type="match status" value="1"/>
</dbReference>
<evidence type="ECO:0000256" key="7">
    <source>
        <dbReference type="ARBA" id="ARBA00049117"/>
    </source>
</evidence>
<dbReference type="Pfam" id="PF07683">
    <property type="entry name" value="CobW_C"/>
    <property type="match status" value="1"/>
</dbReference>
<comment type="caution">
    <text evidence="10">The sequence shown here is derived from an EMBL/GenBank/DDBJ whole genome shotgun (WGS) entry which is preliminary data.</text>
</comment>
<dbReference type="Pfam" id="PF02492">
    <property type="entry name" value="cobW"/>
    <property type="match status" value="1"/>
</dbReference>
<protein>
    <submittedName>
        <fullName evidence="10">COBW domain-containing protein 1</fullName>
    </submittedName>
</protein>
<gene>
    <name evidence="10" type="ORF">Pyn_05347</name>
</gene>
<dbReference type="AlphaFoldDB" id="A0A315B1I7"/>
<evidence type="ECO:0000256" key="2">
    <source>
        <dbReference type="ARBA" id="ARBA00022801"/>
    </source>
</evidence>
<dbReference type="GO" id="GO:0016787">
    <property type="term" value="F:hydrolase activity"/>
    <property type="evidence" value="ECO:0007669"/>
    <property type="project" value="UniProtKB-KW"/>
</dbReference>
<dbReference type="EMBL" id="PJQY01000040">
    <property type="protein sequence ID" value="PQQ20206.1"/>
    <property type="molecule type" value="Genomic_DNA"/>
</dbReference>
<keyword evidence="5" id="KW-0143">Chaperone</keyword>
<evidence type="ECO:0000259" key="9">
    <source>
        <dbReference type="SMART" id="SM00833"/>
    </source>
</evidence>